<dbReference type="GO" id="GO:0005743">
    <property type="term" value="C:mitochondrial inner membrane"/>
    <property type="evidence" value="ECO:0007669"/>
    <property type="project" value="UniProtKB-SubCell"/>
</dbReference>
<evidence type="ECO:0000256" key="2">
    <source>
        <dbReference type="ARBA" id="ARBA00022723"/>
    </source>
</evidence>
<keyword evidence="7 8" id="KW-1015">Disulfide bond</keyword>
<dbReference type="InterPro" id="IPR035427">
    <property type="entry name" value="Tim10-like_dom_sf"/>
</dbReference>
<accession>A0A0K3APF6</accession>
<evidence type="ECO:0000256" key="3">
    <source>
        <dbReference type="ARBA" id="ARBA00022833"/>
    </source>
</evidence>
<dbReference type="RefSeq" id="XP_012649378.1">
    <property type="nucleotide sequence ID" value="XM_012793924.1"/>
</dbReference>
<keyword evidence="3" id="KW-0862">Zinc</keyword>
<evidence type="ECO:0000313" key="10">
    <source>
        <dbReference type="EMBL" id="CTQ41367.1"/>
    </source>
</evidence>
<comment type="subunit">
    <text evidence="8">Heterohexamer.</text>
</comment>
<comment type="subcellular location">
    <subcellularLocation>
        <location evidence="8">Mitochondrion inner membrane</location>
        <topology evidence="8">Peripheral membrane protein</topology>
        <orientation evidence="8">Intermembrane side</orientation>
    </subcellularLocation>
</comment>
<evidence type="ECO:0000256" key="1">
    <source>
        <dbReference type="ARBA" id="ARBA00022448"/>
    </source>
</evidence>
<evidence type="ECO:0000256" key="5">
    <source>
        <dbReference type="ARBA" id="ARBA00023010"/>
    </source>
</evidence>
<organism evidence="10 11">
    <name type="scientific">Babesia microti (strain RI)</name>
    <dbReference type="NCBI Taxonomy" id="1133968"/>
    <lineage>
        <taxon>Eukaryota</taxon>
        <taxon>Sar</taxon>
        <taxon>Alveolata</taxon>
        <taxon>Apicomplexa</taxon>
        <taxon>Aconoidasida</taxon>
        <taxon>Piroplasmida</taxon>
        <taxon>Babesiidae</taxon>
        <taxon>Babesia</taxon>
    </lineage>
</organism>
<dbReference type="PANTHER" id="PTHR13172">
    <property type="entry name" value="MITOCHONDRIAL IMPORT INNER MEMBRANE TRANSLOCASE SUBUNIT TIM9B"/>
    <property type="match status" value="1"/>
</dbReference>
<keyword evidence="4 8" id="KW-0653">Protein transport</keyword>
<protein>
    <recommendedName>
        <fullName evidence="8">Mitochondrial import inner membrane translocase subunit</fullName>
    </recommendedName>
</protein>
<proteinExistence type="inferred from homology"/>
<dbReference type="GeneID" id="24425414"/>
<evidence type="ECO:0000256" key="4">
    <source>
        <dbReference type="ARBA" id="ARBA00022927"/>
    </source>
</evidence>
<dbReference type="VEuPathDB" id="PiroplasmaDB:BMR1_03g03835"/>
<reference evidence="10 11" key="1">
    <citation type="journal article" date="2012" name="Nucleic Acids Res.">
        <title>Sequencing of the smallest Apicomplexan genome from the human pathogen Babesia microti.</title>
        <authorList>
            <person name="Cornillot E."/>
            <person name="Hadj-Kaddour K."/>
            <person name="Dassouli A."/>
            <person name="Noel B."/>
            <person name="Ranwez V."/>
            <person name="Vacherie B."/>
            <person name="Augagneur Y."/>
            <person name="Bres V."/>
            <person name="Duclos A."/>
            <person name="Randazzo S."/>
            <person name="Carcy B."/>
            <person name="Debierre-Grockiego F."/>
            <person name="Delbecq S."/>
            <person name="Moubri-Menage K."/>
            <person name="Shams-Eldin H."/>
            <person name="Usmani-Brown S."/>
            <person name="Bringaud F."/>
            <person name="Wincker P."/>
            <person name="Vivares C.P."/>
            <person name="Schwarz R.T."/>
            <person name="Schetters T.P."/>
            <person name="Krause P.J."/>
            <person name="Gorenflot A."/>
            <person name="Berry V."/>
            <person name="Barbe V."/>
            <person name="Ben Mamoun C."/>
        </authorList>
    </citation>
    <scope>NUCLEOTIDE SEQUENCE [LARGE SCALE GENOMIC DNA]</scope>
    <source>
        <strain evidence="10 11">RI</strain>
    </source>
</reference>
<sequence length="83" mass="9509">MDAAISNLSAKEREAVMAEFDKVQYQDTMETYNGITQRCFNECVTSFKSKDLDKRETECVGNCVKKFIAYSQRVSMRFGEKAS</sequence>
<dbReference type="InterPro" id="IPR050673">
    <property type="entry name" value="Mito_inner_translocase_sub"/>
</dbReference>
<evidence type="ECO:0000259" key="9">
    <source>
        <dbReference type="Pfam" id="PF02953"/>
    </source>
</evidence>
<evidence type="ECO:0000256" key="8">
    <source>
        <dbReference type="RuleBase" id="RU367043"/>
    </source>
</evidence>
<feature type="domain" description="Tim10-like" evidence="9">
    <location>
        <begin position="22"/>
        <end position="79"/>
    </location>
</feature>
<evidence type="ECO:0000256" key="7">
    <source>
        <dbReference type="ARBA" id="ARBA00023157"/>
    </source>
</evidence>
<reference evidence="10 11" key="3">
    <citation type="journal article" date="2016" name="Sci. Rep.">
        <title>Genome-wide diversity and gene expression profiling of Babesia microti isolates identify polymorphic genes that mediate host-pathogen interactions.</title>
        <authorList>
            <person name="Silva J.C."/>
            <person name="Cornillot E."/>
            <person name="McCracken C."/>
            <person name="Usmani-Brown S."/>
            <person name="Dwivedi A."/>
            <person name="Ifeonu O.O."/>
            <person name="Crabtree J."/>
            <person name="Gotia H.T."/>
            <person name="Virji A.Z."/>
            <person name="Reynes C."/>
            <person name="Colinge J."/>
            <person name="Kumar V."/>
            <person name="Lawres L."/>
            <person name="Pazzi J.E."/>
            <person name="Pablo J.V."/>
            <person name="Hung C."/>
            <person name="Brancato J."/>
            <person name="Kumari P."/>
            <person name="Orvis J."/>
            <person name="Tretina K."/>
            <person name="Chibucos M."/>
            <person name="Ott S."/>
            <person name="Sadzewicz L."/>
            <person name="Sengamalay N."/>
            <person name="Shetty A.C."/>
            <person name="Su Q."/>
            <person name="Tallon L."/>
            <person name="Fraser C.M."/>
            <person name="Frutos R."/>
            <person name="Molina D.M."/>
            <person name="Krause P.J."/>
            <person name="Ben Mamoun C."/>
        </authorList>
    </citation>
    <scope>NUCLEOTIDE SEQUENCE [LARGE SCALE GENOMIC DNA]</scope>
    <source>
        <strain evidence="10 11">RI</strain>
    </source>
</reference>
<keyword evidence="1 8" id="KW-0813">Transport</keyword>
<dbReference type="Proteomes" id="UP000002899">
    <property type="component" value="Chromosome III"/>
</dbReference>
<evidence type="ECO:0000256" key="6">
    <source>
        <dbReference type="ARBA" id="ARBA00023128"/>
    </source>
</evidence>
<dbReference type="SUPFAM" id="SSF144122">
    <property type="entry name" value="Tim10-like"/>
    <property type="match status" value="1"/>
</dbReference>
<comment type="similarity">
    <text evidence="8">Belongs to the small Tim family.</text>
</comment>
<name>A0A0K3APF6_BABMR</name>
<comment type="function">
    <text evidence="8">Mitochondrial intermembrane chaperone that participates in the import and insertion of some multi-pass transmembrane proteins into the mitochondrial inner membrane. Also required for the transfer of beta-barrel precursors from the TOM complex to the sorting and assembly machinery (SAM complex) of the outer membrane. Acts as a chaperone-like protein that protects the hydrophobic precursors from aggregation and guide them through the mitochondrial intermembrane space.</text>
</comment>
<keyword evidence="11" id="KW-1185">Reference proteome</keyword>
<keyword evidence="5 8" id="KW-0811">Translocation</keyword>
<evidence type="ECO:0000313" key="11">
    <source>
        <dbReference type="Proteomes" id="UP000002899"/>
    </source>
</evidence>
<dbReference type="OMA" id="QDFLRMY"/>
<dbReference type="InterPro" id="IPR004217">
    <property type="entry name" value="Tim10-like"/>
</dbReference>
<keyword evidence="8" id="KW-0472">Membrane</keyword>
<dbReference type="OrthoDB" id="1551503at2759"/>
<keyword evidence="8" id="KW-0143">Chaperone</keyword>
<dbReference type="AlphaFoldDB" id="A0A0K3APF6"/>
<dbReference type="KEGG" id="bmic:BMR1_03g03835"/>
<comment type="domain">
    <text evidence="8">The twin CX3C motif contains 4 conserved Cys residues that form 2 disulfide bonds in the mitochondrial intermembrane space.</text>
</comment>
<dbReference type="Pfam" id="PF02953">
    <property type="entry name" value="zf-Tim10_DDP"/>
    <property type="match status" value="1"/>
</dbReference>
<dbReference type="EMBL" id="LN871598">
    <property type="protein sequence ID" value="CTQ41367.1"/>
    <property type="molecule type" value="Genomic_DNA"/>
</dbReference>
<keyword evidence="8" id="KW-0999">Mitochondrion inner membrane</keyword>
<keyword evidence="2" id="KW-0479">Metal-binding</keyword>
<reference evidence="10 11" key="2">
    <citation type="journal article" date="2013" name="PLoS ONE">
        <title>Whole genome mapping and re-organization of the nuclear and mitochondrial genomes of Babesia microti isolates.</title>
        <authorList>
            <person name="Cornillot E."/>
            <person name="Dassouli A."/>
            <person name="Garg A."/>
            <person name="Pachikara N."/>
            <person name="Randazzo S."/>
            <person name="Depoix D."/>
            <person name="Carcy B."/>
            <person name="Delbecq S."/>
            <person name="Frutos R."/>
            <person name="Silva J.C."/>
            <person name="Sutton R."/>
            <person name="Krause P.J."/>
            <person name="Mamoun C.B."/>
        </authorList>
    </citation>
    <scope>NUCLEOTIDE SEQUENCE [LARGE SCALE GENOMIC DNA]</scope>
    <source>
        <strain evidence="10 11">RI</strain>
    </source>
</reference>
<dbReference type="GO" id="GO:0015031">
    <property type="term" value="P:protein transport"/>
    <property type="evidence" value="ECO:0007669"/>
    <property type="project" value="UniProtKB-KW"/>
</dbReference>
<dbReference type="Gene3D" id="1.10.287.810">
    <property type="entry name" value="Mitochondrial import inner membrane translocase subunit tim13 like domains"/>
    <property type="match status" value="1"/>
</dbReference>
<gene>
    <name evidence="10" type="ORF">BMR1_03g03835</name>
</gene>
<keyword evidence="6 8" id="KW-0496">Mitochondrion</keyword>
<dbReference type="GO" id="GO:0046872">
    <property type="term" value="F:metal ion binding"/>
    <property type="evidence" value="ECO:0007669"/>
    <property type="project" value="UniProtKB-KW"/>
</dbReference>